<feature type="domain" description="MHYT" evidence="2">
    <location>
        <begin position="1"/>
        <end position="62"/>
    </location>
</feature>
<comment type="caution">
    <text evidence="3">The sequence shown here is derived from an EMBL/GenBank/DDBJ whole genome shotgun (WGS) entry which is preliminary data.</text>
</comment>
<proteinExistence type="predicted"/>
<accession>H1KCX9</accession>
<keyword evidence="1" id="KW-0812">Transmembrane</keyword>
<reference evidence="3 4" key="1">
    <citation type="submission" date="2011-09" db="EMBL/GenBank/DDBJ databases">
        <title>The draft genome of Methylobacterium extorquens DSM 13060.</title>
        <authorList>
            <consortium name="US DOE Joint Genome Institute (JGI-PGF)"/>
            <person name="Lucas S."/>
            <person name="Han J."/>
            <person name="Lapidus A."/>
            <person name="Cheng J.-F."/>
            <person name="Goodwin L."/>
            <person name="Pitluck S."/>
            <person name="Peters L."/>
            <person name="Land M.L."/>
            <person name="Hauser L."/>
            <person name="Koskimaki J."/>
            <person name="Halonen O."/>
            <person name="Pirttila A."/>
            <person name="Frank C."/>
            <person name="Woyke T.J."/>
        </authorList>
    </citation>
    <scope>NUCLEOTIDE SEQUENCE [LARGE SCALE GENOMIC DNA]</scope>
    <source>
        <strain evidence="3 4">DSM 13060</strain>
    </source>
</reference>
<dbReference type="Proteomes" id="UP000004382">
    <property type="component" value="Unassembled WGS sequence"/>
</dbReference>
<dbReference type="Pfam" id="PF03707">
    <property type="entry name" value="MHYT"/>
    <property type="match status" value="1"/>
</dbReference>
<evidence type="ECO:0000313" key="4">
    <source>
        <dbReference type="Proteomes" id="UP000004382"/>
    </source>
</evidence>
<sequence length="62" mass="6880">MGGGIWSMHFVAMLAFSIPGLEVGYDLRLTLLSLALPPLPGRVEAKPCSSMQRPIHHTQRYM</sequence>
<protein>
    <submittedName>
        <fullName evidence="3">MHYT domain protein</fullName>
    </submittedName>
</protein>
<name>H1KCX9_METEX</name>
<dbReference type="GO" id="GO:0016020">
    <property type="term" value="C:membrane"/>
    <property type="evidence" value="ECO:0007669"/>
    <property type="project" value="UniProtKB-UniRule"/>
</dbReference>
<keyword evidence="1" id="KW-0472">Membrane</keyword>
<organism evidence="3 4">
    <name type="scientific">Methylorubrum extorquens DSM 13060</name>
    <dbReference type="NCBI Taxonomy" id="882800"/>
    <lineage>
        <taxon>Bacteria</taxon>
        <taxon>Pseudomonadati</taxon>
        <taxon>Pseudomonadota</taxon>
        <taxon>Alphaproteobacteria</taxon>
        <taxon>Hyphomicrobiales</taxon>
        <taxon>Methylobacteriaceae</taxon>
        <taxon>Methylorubrum</taxon>
    </lineage>
</organism>
<dbReference type="InterPro" id="IPR005330">
    <property type="entry name" value="MHYT_dom"/>
</dbReference>
<evidence type="ECO:0000256" key="1">
    <source>
        <dbReference type="PROSITE-ProRule" id="PRU00244"/>
    </source>
</evidence>
<evidence type="ECO:0000259" key="2">
    <source>
        <dbReference type="PROSITE" id="PS50924"/>
    </source>
</evidence>
<evidence type="ECO:0000313" key="3">
    <source>
        <dbReference type="EMBL" id="EHP94666.1"/>
    </source>
</evidence>
<dbReference type="EMBL" id="AGJK01000006">
    <property type="protein sequence ID" value="EHP94666.1"/>
    <property type="molecule type" value="Genomic_DNA"/>
</dbReference>
<dbReference type="AlphaFoldDB" id="H1KCX9"/>
<dbReference type="PROSITE" id="PS50924">
    <property type="entry name" value="MHYT"/>
    <property type="match status" value="1"/>
</dbReference>
<gene>
    <name evidence="3" type="ORF">MetexDRAFT_0491</name>
</gene>